<feature type="region of interest" description="Disordered" evidence="8">
    <location>
        <begin position="122"/>
        <end position="214"/>
    </location>
</feature>
<dbReference type="SMART" id="SM00355">
    <property type="entry name" value="ZnF_C2H2"/>
    <property type="match status" value="3"/>
</dbReference>
<dbReference type="AlphaFoldDB" id="A0AAD2H4Y1"/>
<evidence type="ECO:0000256" key="2">
    <source>
        <dbReference type="ARBA" id="ARBA00022737"/>
    </source>
</evidence>
<keyword evidence="6" id="KW-0804">Transcription</keyword>
<dbReference type="Pfam" id="PF00096">
    <property type="entry name" value="zf-C2H2"/>
    <property type="match status" value="2"/>
</dbReference>
<evidence type="ECO:0000259" key="9">
    <source>
        <dbReference type="PROSITE" id="PS50157"/>
    </source>
</evidence>
<evidence type="ECO:0000256" key="8">
    <source>
        <dbReference type="SAM" id="MobiDB-lite"/>
    </source>
</evidence>
<reference evidence="10" key="1">
    <citation type="submission" date="2023-11" db="EMBL/GenBank/DDBJ databases">
        <authorList>
            <person name="De Vega J J."/>
            <person name="De Vega J J."/>
        </authorList>
    </citation>
    <scope>NUCLEOTIDE SEQUENCE</scope>
</reference>
<dbReference type="GO" id="GO:0008270">
    <property type="term" value="F:zinc ion binding"/>
    <property type="evidence" value="ECO:0007669"/>
    <property type="project" value="UniProtKB-KW"/>
</dbReference>
<sequence length="372" mass="40383">MLNNSVNGNDASSPYLFPGIHTRGRRKSDPGLEPPTWDLSSAHVSSTHEDAVSMAEVEHGSMGGSHRNSFNGTLQSFPLESSAHLLNPNPKRGHVRQSRSEDLRVNGMFHGGSPDFLRADAFLSPMDPPPPIRNRHYRSASTGGGSLRSERGATLGGSGQWSAASSQRASPYPSPNVSPQPNYSDLPPEDPSLIVSKPNVTTPRTSTASHSRRKQEATFICPVPGCGSTFTRSFNLKGHIRSHNEEKPFLCKWPGCGKGFARQHDCKRHEQLHTNYRPFTCEGCSKQFARMDALNRHRGSSVPCVILVHANLLDPQYGLMGASTASECWKPVGACPSFPVGGRGRSCPTPAVVVFARIAWGATRRPLSLQCI</sequence>
<feature type="region of interest" description="Disordered" evidence="8">
    <location>
        <begin position="1"/>
        <end position="52"/>
    </location>
</feature>
<dbReference type="InterPro" id="IPR036236">
    <property type="entry name" value="Znf_C2H2_sf"/>
</dbReference>
<proteinExistence type="predicted"/>
<evidence type="ECO:0000256" key="1">
    <source>
        <dbReference type="ARBA" id="ARBA00022723"/>
    </source>
</evidence>
<dbReference type="Gene3D" id="3.30.160.60">
    <property type="entry name" value="Classic Zinc Finger"/>
    <property type="match status" value="3"/>
</dbReference>
<dbReference type="PANTHER" id="PTHR23235">
    <property type="entry name" value="KRUEPPEL-LIKE TRANSCRIPTION FACTOR"/>
    <property type="match status" value="1"/>
</dbReference>
<keyword evidence="5" id="KW-0805">Transcription regulation</keyword>
<feature type="domain" description="C2H2-type" evidence="9">
    <location>
        <begin position="279"/>
        <end position="298"/>
    </location>
</feature>
<keyword evidence="2" id="KW-0677">Repeat</keyword>
<dbReference type="SUPFAM" id="SSF57667">
    <property type="entry name" value="beta-beta-alpha zinc fingers"/>
    <property type="match status" value="1"/>
</dbReference>
<keyword evidence="1" id="KW-0479">Metal-binding</keyword>
<keyword evidence="4" id="KW-0862">Zinc</keyword>
<feature type="domain" description="C2H2-type" evidence="9">
    <location>
        <begin position="219"/>
        <end position="248"/>
    </location>
</feature>
<evidence type="ECO:0000256" key="7">
    <source>
        <dbReference type="PROSITE-ProRule" id="PRU00042"/>
    </source>
</evidence>
<gene>
    <name evidence="10" type="ORF">MYCIT1_LOCUS11398</name>
</gene>
<dbReference type="PROSITE" id="PS00028">
    <property type="entry name" value="ZINC_FINGER_C2H2_1"/>
    <property type="match status" value="2"/>
</dbReference>
<name>A0AAD2H4Y1_9AGAR</name>
<keyword evidence="3 7" id="KW-0863">Zinc-finger</keyword>
<comment type="caution">
    <text evidence="10">The sequence shown here is derived from an EMBL/GenBank/DDBJ whole genome shotgun (WGS) entry which is preliminary data.</text>
</comment>
<evidence type="ECO:0000256" key="4">
    <source>
        <dbReference type="ARBA" id="ARBA00022833"/>
    </source>
</evidence>
<accession>A0AAD2H4Y1</accession>
<dbReference type="EMBL" id="CAVNYO010000138">
    <property type="protein sequence ID" value="CAK5268279.1"/>
    <property type="molecule type" value="Genomic_DNA"/>
</dbReference>
<protein>
    <recommendedName>
        <fullName evidence="9">C2H2-type domain-containing protein</fullName>
    </recommendedName>
</protein>
<dbReference type="PROSITE" id="PS50157">
    <property type="entry name" value="ZINC_FINGER_C2H2_2"/>
    <property type="match status" value="3"/>
</dbReference>
<dbReference type="FunFam" id="3.30.160.60:FF:000032">
    <property type="entry name" value="Krueppel-like factor 4"/>
    <property type="match status" value="1"/>
</dbReference>
<evidence type="ECO:0000256" key="6">
    <source>
        <dbReference type="ARBA" id="ARBA00023163"/>
    </source>
</evidence>
<organism evidence="10 11">
    <name type="scientific">Mycena citricolor</name>
    <dbReference type="NCBI Taxonomy" id="2018698"/>
    <lineage>
        <taxon>Eukaryota</taxon>
        <taxon>Fungi</taxon>
        <taxon>Dikarya</taxon>
        <taxon>Basidiomycota</taxon>
        <taxon>Agaricomycotina</taxon>
        <taxon>Agaricomycetes</taxon>
        <taxon>Agaricomycetidae</taxon>
        <taxon>Agaricales</taxon>
        <taxon>Marasmiineae</taxon>
        <taxon>Mycenaceae</taxon>
        <taxon>Mycena</taxon>
    </lineage>
</organism>
<dbReference type="InterPro" id="IPR013087">
    <property type="entry name" value="Znf_C2H2_type"/>
</dbReference>
<feature type="compositionally biased region" description="Low complexity" evidence="8">
    <location>
        <begin position="160"/>
        <end position="170"/>
    </location>
</feature>
<feature type="compositionally biased region" description="Polar residues" evidence="8">
    <location>
        <begin position="198"/>
        <end position="209"/>
    </location>
</feature>
<dbReference type="GO" id="GO:0000978">
    <property type="term" value="F:RNA polymerase II cis-regulatory region sequence-specific DNA binding"/>
    <property type="evidence" value="ECO:0007669"/>
    <property type="project" value="TreeGrafter"/>
</dbReference>
<dbReference type="GO" id="GO:0000981">
    <property type="term" value="F:DNA-binding transcription factor activity, RNA polymerase II-specific"/>
    <property type="evidence" value="ECO:0007669"/>
    <property type="project" value="TreeGrafter"/>
</dbReference>
<dbReference type="PANTHER" id="PTHR23235:SF120">
    <property type="entry name" value="KRUPPEL-LIKE FACTOR 15"/>
    <property type="match status" value="1"/>
</dbReference>
<evidence type="ECO:0000313" key="10">
    <source>
        <dbReference type="EMBL" id="CAK5268279.1"/>
    </source>
</evidence>
<keyword evidence="11" id="KW-1185">Reference proteome</keyword>
<evidence type="ECO:0000313" key="11">
    <source>
        <dbReference type="Proteomes" id="UP001295794"/>
    </source>
</evidence>
<feature type="domain" description="C2H2-type" evidence="9">
    <location>
        <begin position="249"/>
        <end position="278"/>
    </location>
</feature>
<evidence type="ECO:0000256" key="3">
    <source>
        <dbReference type="ARBA" id="ARBA00022771"/>
    </source>
</evidence>
<evidence type="ECO:0000256" key="5">
    <source>
        <dbReference type="ARBA" id="ARBA00023015"/>
    </source>
</evidence>
<dbReference type="Proteomes" id="UP001295794">
    <property type="component" value="Unassembled WGS sequence"/>
</dbReference>
<feature type="compositionally biased region" description="Polar residues" evidence="8">
    <location>
        <begin position="1"/>
        <end position="12"/>
    </location>
</feature>